<keyword evidence="1" id="KW-1133">Transmembrane helix</keyword>
<evidence type="ECO:0000256" key="1">
    <source>
        <dbReference type="SAM" id="Phobius"/>
    </source>
</evidence>
<dbReference type="EMBL" id="CP011409">
    <property type="protein sequence ID" value="AKZ62062.1"/>
    <property type="molecule type" value="Genomic_DNA"/>
</dbReference>
<evidence type="ECO:0000313" key="3">
    <source>
        <dbReference type="Proteomes" id="UP000063429"/>
    </source>
</evidence>
<protein>
    <submittedName>
        <fullName evidence="2">Uncharacterized protein</fullName>
    </submittedName>
</protein>
<gene>
    <name evidence="2" type="ORF">F506_04695</name>
</gene>
<proteinExistence type="predicted"/>
<feature type="transmembrane region" description="Helical" evidence="1">
    <location>
        <begin position="46"/>
        <end position="66"/>
    </location>
</feature>
<keyword evidence="3" id="KW-1185">Reference proteome</keyword>
<reference evidence="3" key="1">
    <citation type="journal article" date="2015" name="Genome Announc.">
        <title>Complete Genome Sequence of Herbaspirillum hiltneri N3 (DSM 17495), Isolated from Surface-Sterilized Wheat Roots.</title>
        <authorList>
            <person name="Guizelini D."/>
            <person name="Saizaki P.M."/>
            <person name="Coimbra N.A."/>
            <person name="Weiss V.A."/>
            <person name="Faoro H."/>
            <person name="Sfeir M.Z."/>
            <person name="Baura V.A."/>
            <person name="Monteiro R.A."/>
            <person name="Chubatsu L.S."/>
            <person name="Souza E.M."/>
            <person name="Cruz L.M."/>
            <person name="Pedrosa F.O."/>
            <person name="Raittz R.T."/>
            <person name="Marchaukoski J.N."/>
            <person name="Steffens M.B."/>
        </authorList>
    </citation>
    <scope>NUCLEOTIDE SEQUENCE [LARGE SCALE GENOMIC DNA]</scope>
    <source>
        <strain evidence="3">N3</strain>
    </source>
</reference>
<evidence type="ECO:0000313" key="2">
    <source>
        <dbReference type="EMBL" id="AKZ62062.1"/>
    </source>
</evidence>
<dbReference type="Proteomes" id="UP000063429">
    <property type="component" value="Chromosome"/>
</dbReference>
<organism evidence="2 3">
    <name type="scientific">Herbaspirillum hiltneri N3</name>
    <dbReference type="NCBI Taxonomy" id="1262470"/>
    <lineage>
        <taxon>Bacteria</taxon>
        <taxon>Pseudomonadati</taxon>
        <taxon>Pseudomonadota</taxon>
        <taxon>Betaproteobacteria</taxon>
        <taxon>Burkholderiales</taxon>
        <taxon>Oxalobacteraceae</taxon>
        <taxon>Herbaspirillum</taxon>
    </lineage>
</organism>
<name>A0ABM5UXY3_9BURK</name>
<accession>A0ABM5UXY3</accession>
<keyword evidence="1" id="KW-0472">Membrane</keyword>
<sequence length="67" mass="7354">MCAAPKVGTGIQASKLANKDGMWGLLILEIEVTLAFILGINTQTRVANFGYYLASIIKQCIFLLFLF</sequence>
<keyword evidence="1" id="KW-0812">Transmembrane</keyword>
<feature type="transmembrane region" description="Helical" evidence="1">
    <location>
        <begin position="21"/>
        <end position="40"/>
    </location>
</feature>